<dbReference type="Proteomes" id="UP000593616">
    <property type="component" value="Segment"/>
</dbReference>
<reference evidence="1" key="1">
    <citation type="journal article" date="2020" name="J. Gen.">
        <title>Viral gastroenteritis in Tocantins, Brazil: characterizing the diversity of human adenovirus F through next-generation sequencing and bioinformatics.</title>
        <authorList>
            <person name="Tahmasebi R."/>
            <person name="Luchs A."/>
            <person name="Tardy K."/>
            <person name="Hefford P.M."/>
            <person name="Tinker R.J."/>
            <person name="Eilami O."/>
            <person name="de Padua Milagres F.A."/>
            <person name="Brustulin R."/>
            <person name="Teles M.D.A.R."/>
            <person name="Dos Santos Morais V."/>
            <person name="Moreira C.H.V."/>
            <person name="Buccheri R."/>
            <person name="Araujo E.L.L."/>
            <person name="Villanova F."/>
            <person name="Deng X."/>
            <person name="Sabino E.C."/>
            <person name="Delwart E."/>
            <person name="Leal E."/>
            <person name="Charlys da Costa A."/>
        </authorList>
    </citation>
    <scope>NUCLEOTIDE SEQUENCE [LARGE SCALE GENOMIC DNA]</scope>
    <source>
        <strain evidence="1">033-Araguaina</strain>
    </source>
</reference>
<organism evidence="1 2">
    <name type="scientific">Human mastadenovirus F</name>
    <dbReference type="NCBI Taxonomy" id="130309"/>
    <lineage>
        <taxon>Viruses</taxon>
        <taxon>Varidnaviria</taxon>
        <taxon>Bamfordvirae</taxon>
        <taxon>Preplasmiviricota</taxon>
        <taxon>Polisuviricotina</taxon>
        <taxon>Pharingeaviricetes</taxon>
        <taxon>Rowavirales</taxon>
        <taxon>Adenoviridae</taxon>
        <taxon>Mastadenovirus</taxon>
        <taxon>Mastadenovirus faecale</taxon>
    </lineage>
</organism>
<dbReference type="EMBL" id="MT791000">
    <property type="protein sequence ID" value="QOV03176.1"/>
    <property type="molecule type" value="Genomic_DNA"/>
</dbReference>
<name>A0A7U3RXX2_9ADEN</name>
<sequence>MVVVNISREPGDAGGGSGGAGVFANAVPDVTQRGEAFHGGHALTSQTGAILYALDEKTESGHGLSSVAWGTDRQGAVANNPRFETGWICHSRRAGRASTTETPPRPSRGPWISRYGGESFCCFL</sequence>
<evidence type="ECO:0000313" key="1">
    <source>
        <dbReference type="EMBL" id="QOV03176.1"/>
    </source>
</evidence>
<protein>
    <submittedName>
        <fullName evidence="1">Putative 14.4 kDa protein</fullName>
    </submittedName>
</protein>
<accession>A0A7U3RXX2</accession>
<evidence type="ECO:0000313" key="2">
    <source>
        <dbReference type="Proteomes" id="UP000593616"/>
    </source>
</evidence>
<proteinExistence type="predicted"/>